<keyword evidence="1" id="KW-1003">Cell membrane</keyword>
<dbReference type="PANTHER" id="PTHR34300:SF2">
    <property type="entry name" value="QUEUOSINE PRECURSOR TRANSPORTER-RELATED"/>
    <property type="match status" value="1"/>
</dbReference>
<feature type="transmembrane region" description="Helical" evidence="1">
    <location>
        <begin position="176"/>
        <end position="195"/>
    </location>
</feature>
<dbReference type="InterPro" id="IPR003744">
    <property type="entry name" value="YhhQ"/>
</dbReference>
<comment type="subcellular location">
    <subcellularLocation>
        <location evidence="1">Cell membrane</location>
        <topology evidence="1">Multi-pass membrane protein</topology>
    </subcellularLocation>
</comment>
<dbReference type="Proteomes" id="UP000885931">
    <property type="component" value="Unassembled WGS sequence"/>
</dbReference>
<feature type="transmembrane region" description="Helical" evidence="1">
    <location>
        <begin position="6"/>
        <end position="24"/>
    </location>
</feature>
<accession>A0A7C0XDI5</accession>
<keyword evidence="1" id="KW-0472">Membrane</keyword>
<comment type="function">
    <text evidence="1">Involved in the import of queuosine (Q) precursors, required for Q precursor salvage.</text>
</comment>
<dbReference type="HAMAP" id="MF_02088">
    <property type="entry name" value="Q_prec_transport"/>
    <property type="match status" value="1"/>
</dbReference>
<protein>
    <recommendedName>
        <fullName evidence="1">Probable queuosine precursor transporter</fullName>
        <shortName evidence="1">Q precursor transporter</shortName>
    </recommendedName>
</protein>
<feature type="transmembrane region" description="Helical" evidence="1">
    <location>
        <begin position="31"/>
        <end position="54"/>
    </location>
</feature>
<keyword evidence="1" id="KW-1133">Transmembrane helix</keyword>
<proteinExistence type="inferred from homology"/>
<dbReference type="GO" id="GO:0022857">
    <property type="term" value="F:transmembrane transporter activity"/>
    <property type="evidence" value="ECO:0007669"/>
    <property type="project" value="UniProtKB-UniRule"/>
</dbReference>
<sequence length="239" mass="27002">MIPIVWIYWGVSLTLVTLASAYIVKNHEDVGFAALTAFYSLYLAASQILASRIIYFDIGIYKFTAPSAVFIYPFIAQAIDMINEAYGRKKAQLSIFIAFLTQVLLVTFILMVNTLKPAPFFKFETAWKSLFGLSIRITVASWLSFLICQNVDAHIFSFLKKKYEKQVILRSVTSDVLDLTLDSVIFVTLAFYGVMPLLPLIIGQIVSKNIIGFIDTPWFLLYKKIIGRGYVFSEAPVSQ</sequence>
<comment type="caution">
    <text evidence="2">The sequence shown here is derived from an EMBL/GenBank/DDBJ whole genome shotgun (WGS) entry which is preliminary data.</text>
</comment>
<reference evidence="2" key="1">
    <citation type="journal article" date="2020" name="mSystems">
        <title>Genome- and Community-Level Interaction Insights into Carbon Utilization and Element Cycling Functions of Hydrothermarchaeota in Hydrothermal Sediment.</title>
        <authorList>
            <person name="Zhou Z."/>
            <person name="Liu Y."/>
            <person name="Xu W."/>
            <person name="Pan J."/>
            <person name="Luo Z.H."/>
            <person name="Li M."/>
        </authorList>
    </citation>
    <scope>NUCLEOTIDE SEQUENCE [LARGE SCALE GENOMIC DNA]</scope>
    <source>
        <strain evidence="2">HyVt-237</strain>
    </source>
</reference>
<dbReference type="NCBIfam" id="TIGR00697">
    <property type="entry name" value="queuosine precursor transporter"/>
    <property type="match status" value="1"/>
</dbReference>
<evidence type="ECO:0000313" key="2">
    <source>
        <dbReference type="EMBL" id="HDM90558.1"/>
    </source>
</evidence>
<dbReference type="Pfam" id="PF02592">
    <property type="entry name" value="Vut_1"/>
    <property type="match status" value="1"/>
</dbReference>
<evidence type="ECO:0000256" key="1">
    <source>
        <dbReference type="HAMAP-Rule" id="MF_02088"/>
    </source>
</evidence>
<feature type="transmembrane region" description="Helical" evidence="1">
    <location>
        <begin position="60"/>
        <end position="79"/>
    </location>
</feature>
<comment type="similarity">
    <text evidence="1">Belongs to the vitamin uptake transporter (VUT/ECF) (TC 2.A.88) family. Q precursor transporter subfamily.</text>
</comment>
<keyword evidence="1" id="KW-0813">Transport</keyword>
<dbReference type="AlphaFoldDB" id="A0A7C0XDI5"/>
<dbReference type="PANTHER" id="PTHR34300">
    <property type="entry name" value="QUEUOSINE PRECURSOR TRANSPORTER-RELATED"/>
    <property type="match status" value="1"/>
</dbReference>
<gene>
    <name evidence="2" type="ORF">ENG67_05060</name>
</gene>
<keyword evidence="1" id="KW-0812">Transmembrane</keyword>
<dbReference type="EMBL" id="DRBW01000190">
    <property type="protein sequence ID" value="HDM90558.1"/>
    <property type="molecule type" value="Genomic_DNA"/>
</dbReference>
<organism evidence="2">
    <name type="scientific">candidate division WOR-3 bacterium</name>
    <dbReference type="NCBI Taxonomy" id="2052148"/>
    <lineage>
        <taxon>Bacteria</taxon>
        <taxon>Bacteria division WOR-3</taxon>
    </lineage>
</organism>
<dbReference type="GO" id="GO:0005886">
    <property type="term" value="C:plasma membrane"/>
    <property type="evidence" value="ECO:0007669"/>
    <property type="project" value="UniProtKB-SubCell"/>
</dbReference>
<feature type="transmembrane region" description="Helical" evidence="1">
    <location>
        <begin position="91"/>
        <end position="113"/>
    </location>
</feature>
<name>A0A7C0XDI5_UNCW3</name>